<evidence type="ECO:0000313" key="3">
    <source>
        <dbReference type="Proteomes" id="UP000293360"/>
    </source>
</evidence>
<feature type="region of interest" description="Disordered" evidence="1">
    <location>
        <begin position="1"/>
        <end position="32"/>
    </location>
</feature>
<dbReference type="AlphaFoldDB" id="A0A4Q4TNX5"/>
<dbReference type="Proteomes" id="UP000293360">
    <property type="component" value="Unassembled WGS sequence"/>
</dbReference>
<feature type="compositionally biased region" description="Polar residues" evidence="1">
    <location>
        <begin position="45"/>
        <end position="84"/>
    </location>
</feature>
<accession>A0A4Q4TNX5</accession>
<feature type="region of interest" description="Disordered" evidence="1">
    <location>
        <begin position="303"/>
        <end position="327"/>
    </location>
</feature>
<name>A0A4Q4TNX5_9PEZI</name>
<sequence length="399" mass="43456">MVHNAARPAKANQQGRASYSRPHADRRVHSRWGSMGSSALALQYQRRQSCTSGNDDSNYSVATSSNANPDRPSGPNTVDTTKSGNMSQILSMSNCMEDVVPDLSTAGLDHIHNSNGSLLPHDDTMNDFDFQEPLPARHDISDQCSQNGDLLSDFVDSLPPTDVEMPHRLSRESHCPSCCCSSTGSATKAFTVDSGSSMEERFDSVVEFVQNSGFKSIDDMVLSYYTAAFDEDSDIFHEQRMSRKRGLPVMLSRLRSSTAAWREYEREAYQAEVLKSAESLLVGECRRLFASPAFHERLAHLRSGAMHPPPPSSSSSSSFHDGGFSSGTSNTAASQSFASSVSNPKTWLSEELPNVWKLVSALSGCRAGSQPVAAVLLTLCFAEHLQAEDVRLLLQSTAT</sequence>
<dbReference type="EMBL" id="QJNU01000050">
    <property type="protein sequence ID" value="RYP08966.1"/>
    <property type="molecule type" value="Genomic_DNA"/>
</dbReference>
<comment type="caution">
    <text evidence="2">The sequence shown here is derived from an EMBL/GenBank/DDBJ whole genome shotgun (WGS) entry which is preliminary data.</text>
</comment>
<reference evidence="2 3" key="1">
    <citation type="submission" date="2018-06" db="EMBL/GenBank/DDBJ databases">
        <title>Complete Genomes of Monosporascus.</title>
        <authorList>
            <person name="Robinson A.J."/>
            <person name="Natvig D.O."/>
        </authorList>
    </citation>
    <scope>NUCLEOTIDE SEQUENCE [LARGE SCALE GENOMIC DNA]</scope>
    <source>
        <strain evidence="2 3">CBS 110550</strain>
    </source>
</reference>
<gene>
    <name evidence="2" type="ORF">DL764_001577</name>
</gene>
<protein>
    <submittedName>
        <fullName evidence="2">Uncharacterized protein</fullName>
    </submittedName>
</protein>
<feature type="compositionally biased region" description="Low complexity" evidence="1">
    <location>
        <begin position="313"/>
        <end position="327"/>
    </location>
</feature>
<organism evidence="2 3">
    <name type="scientific">Monosporascus ibericus</name>
    <dbReference type="NCBI Taxonomy" id="155417"/>
    <lineage>
        <taxon>Eukaryota</taxon>
        <taxon>Fungi</taxon>
        <taxon>Dikarya</taxon>
        <taxon>Ascomycota</taxon>
        <taxon>Pezizomycotina</taxon>
        <taxon>Sordariomycetes</taxon>
        <taxon>Xylariomycetidae</taxon>
        <taxon>Xylariales</taxon>
        <taxon>Xylariales incertae sedis</taxon>
        <taxon>Monosporascus</taxon>
    </lineage>
</organism>
<evidence type="ECO:0000256" key="1">
    <source>
        <dbReference type="SAM" id="MobiDB-lite"/>
    </source>
</evidence>
<evidence type="ECO:0000313" key="2">
    <source>
        <dbReference type="EMBL" id="RYP08966.1"/>
    </source>
</evidence>
<proteinExistence type="predicted"/>
<keyword evidence="3" id="KW-1185">Reference proteome</keyword>
<feature type="region of interest" description="Disordered" evidence="1">
    <location>
        <begin position="44"/>
        <end position="84"/>
    </location>
</feature>
<dbReference type="OrthoDB" id="194358at2759"/>